<keyword evidence="1 3" id="KW-0547">Nucleotide-binding</keyword>
<protein>
    <submittedName>
        <fullName evidence="6">Conjugal transfer protein TraS</fullName>
    </submittedName>
</protein>
<organism evidence="6 7">
    <name type="scientific">Streptomyces lasiicapitis</name>
    <dbReference type="NCBI Taxonomy" id="1923961"/>
    <lineage>
        <taxon>Bacteria</taxon>
        <taxon>Bacillati</taxon>
        <taxon>Actinomycetota</taxon>
        <taxon>Actinomycetes</taxon>
        <taxon>Kitasatosporales</taxon>
        <taxon>Streptomycetaceae</taxon>
        <taxon>Streptomyces</taxon>
    </lineage>
</organism>
<feature type="binding site" evidence="3">
    <location>
        <begin position="199"/>
        <end position="206"/>
    </location>
    <ligand>
        <name>ATP</name>
        <dbReference type="ChEBI" id="CHEBI:30616"/>
    </ligand>
</feature>
<evidence type="ECO:0000256" key="4">
    <source>
        <dbReference type="SAM" id="MobiDB-lite"/>
    </source>
</evidence>
<dbReference type="Pfam" id="PF01580">
    <property type="entry name" value="FtsK_SpoIIIE"/>
    <property type="match status" value="2"/>
</dbReference>
<name>A0ABQ2LII1_9ACTN</name>
<evidence type="ECO:0000313" key="7">
    <source>
        <dbReference type="Proteomes" id="UP000656881"/>
    </source>
</evidence>
<dbReference type="Gene3D" id="3.40.50.300">
    <property type="entry name" value="P-loop containing nucleotide triphosphate hydrolases"/>
    <property type="match status" value="1"/>
</dbReference>
<evidence type="ECO:0000313" key="6">
    <source>
        <dbReference type="EMBL" id="GGO35646.1"/>
    </source>
</evidence>
<dbReference type="InterPro" id="IPR003593">
    <property type="entry name" value="AAA+_ATPase"/>
</dbReference>
<keyword evidence="2 3" id="KW-0067">ATP-binding</keyword>
<evidence type="ECO:0000259" key="5">
    <source>
        <dbReference type="PROSITE" id="PS50901"/>
    </source>
</evidence>
<dbReference type="RefSeq" id="WP_229696660.1">
    <property type="nucleotide sequence ID" value="NZ_BMNG01000001.1"/>
</dbReference>
<accession>A0ABQ2LII1</accession>
<evidence type="ECO:0000256" key="3">
    <source>
        <dbReference type="PROSITE-ProRule" id="PRU00289"/>
    </source>
</evidence>
<comment type="caution">
    <text evidence="6">The sequence shown here is derived from an EMBL/GenBank/DDBJ whole genome shotgun (WGS) entry which is preliminary data.</text>
</comment>
<dbReference type="Proteomes" id="UP000656881">
    <property type="component" value="Unassembled WGS sequence"/>
</dbReference>
<dbReference type="SMART" id="SM00382">
    <property type="entry name" value="AAA"/>
    <property type="match status" value="1"/>
</dbReference>
<feature type="domain" description="FtsK" evidence="5">
    <location>
        <begin position="180"/>
        <end position="370"/>
    </location>
</feature>
<gene>
    <name evidence="6" type="ORF">GCM10012286_06650</name>
</gene>
<proteinExistence type="predicted"/>
<dbReference type="PANTHER" id="PTHR22683">
    <property type="entry name" value="SPORULATION PROTEIN RELATED"/>
    <property type="match status" value="1"/>
</dbReference>
<dbReference type="PANTHER" id="PTHR22683:SF41">
    <property type="entry name" value="DNA TRANSLOCASE FTSK"/>
    <property type="match status" value="1"/>
</dbReference>
<dbReference type="InterPro" id="IPR027417">
    <property type="entry name" value="P-loop_NTPase"/>
</dbReference>
<evidence type="ECO:0000256" key="1">
    <source>
        <dbReference type="ARBA" id="ARBA00022741"/>
    </source>
</evidence>
<sequence>MGIPVGLWILVGLALVGWLARRWWEPCLAAHGLAPRDLPLRWWLVGYPAAAWRIVYTWRRLCMINNLSVSFRPNQRLISKDTVVQGQALKPRVPKISWPMPTRTGLRVRVLMHPGQTPAPYYAAARAMEHAWRVHGVRVTSPRRGHVLITVTAHDPLTGELPAAKPATRELLSADVGLVEDGLAWVIDFRRIPHWMITGATQSGKSTLLAALVRALTPQRVALVGIDCKGGMELGLFGSRLTKLASSRAEAIEVLERIIREIQERTRLCRTAGVRSIWDLPEDQRPVPVVLIVDELAELYLNDGSRTSRREAEECGTLLLRIAQLGAALGVHLVAAGQRVGSDLGPRVTALRAQLGGRVAHRAHDEASAEMTLGDINKDAVVVAQSITEEEQGVAVVAMQGRWSRARSHLITSEEIADIAATYPPLNPLLSGPENSETGMKGGRAE</sequence>
<keyword evidence="7" id="KW-1185">Reference proteome</keyword>
<dbReference type="SUPFAM" id="SSF52540">
    <property type="entry name" value="P-loop containing nucleoside triphosphate hydrolases"/>
    <property type="match status" value="1"/>
</dbReference>
<dbReference type="PROSITE" id="PS50901">
    <property type="entry name" value="FTSK"/>
    <property type="match status" value="1"/>
</dbReference>
<dbReference type="InterPro" id="IPR002543">
    <property type="entry name" value="FtsK_dom"/>
</dbReference>
<evidence type="ECO:0000256" key="2">
    <source>
        <dbReference type="ARBA" id="ARBA00022840"/>
    </source>
</evidence>
<dbReference type="InterPro" id="IPR050206">
    <property type="entry name" value="FtsK/SpoIIIE/SftA"/>
</dbReference>
<dbReference type="EMBL" id="BMNG01000001">
    <property type="protein sequence ID" value="GGO35646.1"/>
    <property type="molecule type" value="Genomic_DNA"/>
</dbReference>
<feature type="region of interest" description="Disordered" evidence="4">
    <location>
        <begin position="425"/>
        <end position="446"/>
    </location>
</feature>
<reference evidence="7" key="1">
    <citation type="journal article" date="2019" name="Int. J. Syst. Evol. Microbiol.">
        <title>The Global Catalogue of Microorganisms (GCM) 10K type strain sequencing project: providing services to taxonomists for standard genome sequencing and annotation.</title>
        <authorList>
            <consortium name="The Broad Institute Genomics Platform"/>
            <consortium name="The Broad Institute Genome Sequencing Center for Infectious Disease"/>
            <person name="Wu L."/>
            <person name="Ma J."/>
        </authorList>
    </citation>
    <scope>NUCLEOTIDE SEQUENCE [LARGE SCALE GENOMIC DNA]</scope>
    <source>
        <strain evidence="7">CGMCC 4.7349</strain>
    </source>
</reference>